<dbReference type="GO" id="GO:0050613">
    <property type="term" value="F:Delta14-sterol reductase activity"/>
    <property type="evidence" value="ECO:0007669"/>
    <property type="project" value="UniProtKB-UniRule"/>
</dbReference>
<keyword evidence="8 16" id="KW-0752">Steroid biosynthesis</keyword>
<keyword evidence="12 16" id="KW-0443">Lipid metabolism</keyword>
<evidence type="ECO:0000256" key="1">
    <source>
        <dbReference type="ARBA" id="ARBA00004141"/>
    </source>
</evidence>
<keyword evidence="10 16" id="KW-0560">Oxidoreductase</keyword>
<comment type="catalytic activity">
    <reaction evidence="16">
        <text>4,4-dimethyl-8,14-cholestadien-3beta-ol + NADPH + H(+) = 4,4-dimethyl-5alpha-cholest-8-en-3beta-ol + NADP(+)</text>
        <dbReference type="Rhea" id="RHEA:46812"/>
        <dbReference type="ChEBI" id="CHEBI:15378"/>
        <dbReference type="ChEBI" id="CHEBI:57783"/>
        <dbReference type="ChEBI" id="CHEBI:58349"/>
        <dbReference type="ChEBI" id="CHEBI:78904"/>
        <dbReference type="ChEBI" id="CHEBI:87044"/>
    </reaction>
</comment>
<keyword evidence="11 16" id="KW-0756">Sterol biosynthesis</keyword>
<evidence type="ECO:0000256" key="4">
    <source>
        <dbReference type="ARBA" id="ARBA00022516"/>
    </source>
</evidence>
<comment type="function">
    <text evidence="16">Catalyzes the reduction of the C14-unsaturated bond of lanosterol, as part of the metabolic pathway leading to cholesterol biosynthesis.</text>
</comment>
<dbReference type="Pfam" id="PF01222">
    <property type="entry name" value="ERG4_ERG24"/>
    <property type="match status" value="1"/>
</dbReference>
<evidence type="ECO:0000256" key="2">
    <source>
        <dbReference type="ARBA" id="ARBA00004770"/>
    </source>
</evidence>
<evidence type="ECO:0000256" key="3">
    <source>
        <dbReference type="ARBA" id="ARBA00005402"/>
    </source>
</evidence>
<dbReference type="UniPathway" id="UPA00063"/>
<proteinExistence type="inferred from homology"/>
<keyword evidence="4 16" id="KW-0444">Lipid biosynthesis</keyword>
<evidence type="ECO:0000256" key="6">
    <source>
        <dbReference type="ARBA" id="ARBA00022692"/>
    </source>
</evidence>
<feature type="transmembrane region" description="Helical" evidence="16">
    <location>
        <begin position="157"/>
        <end position="176"/>
    </location>
</feature>
<keyword evidence="16" id="KW-0256">Endoplasmic reticulum</keyword>
<keyword evidence="13 16" id="KW-0472">Membrane</keyword>
<comment type="pathway">
    <text evidence="2 16">Steroid biosynthesis; cholesterol biosynthesis.</text>
</comment>
<protein>
    <recommendedName>
        <fullName evidence="16">Delta(14)-sterol reductase TM7SF2</fullName>
        <shortName evidence="16">Delta-14-SR</shortName>
        <ecNumber evidence="16">1.3.1.70</ecNumber>
    </recommendedName>
    <alternativeName>
        <fullName evidence="16">3-beta-hydroxysterol Delta (14)-reductase</fullName>
    </alternativeName>
    <alternativeName>
        <fullName evidence="16">C-14 sterol reductase</fullName>
    </alternativeName>
    <alternativeName>
        <fullName evidence="16">Sterol C14-reductase</fullName>
    </alternativeName>
    <alternativeName>
        <fullName evidence="16">Transmembrane 7 superfamily member 2</fullName>
    </alternativeName>
</protein>
<evidence type="ECO:0000256" key="13">
    <source>
        <dbReference type="ARBA" id="ARBA00023136"/>
    </source>
</evidence>
<dbReference type="Gene3D" id="1.20.120.1630">
    <property type="match status" value="1"/>
</dbReference>
<dbReference type="RefSeq" id="XP_023391528.1">
    <property type="nucleotide sequence ID" value="XM_023535760.1"/>
</dbReference>
<accession>A0A6P6CW49</accession>
<evidence type="ECO:0000256" key="15">
    <source>
        <dbReference type="ARBA" id="ARBA00023221"/>
    </source>
</evidence>
<keyword evidence="15 16" id="KW-0753">Steroid metabolism</keyword>
<dbReference type="InterPro" id="IPR001171">
    <property type="entry name" value="ERG24_DHCR-like"/>
</dbReference>
<evidence type="ECO:0000256" key="9">
    <source>
        <dbReference type="ARBA" id="ARBA00022989"/>
    </source>
</evidence>
<comment type="similarity">
    <text evidence="3 16">Belongs to the ERG4/ERG24 family.</text>
</comment>
<feature type="transmembrane region" description="Helical" evidence="16">
    <location>
        <begin position="126"/>
        <end position="145"/>
    </location>
</feature>
<sequence length="317" mass="35090">MLLPLAFVATLTAFIFSLLLYLKALLAPTSTLAPGGNSGNPIYDFFLGRELNPRIRSFDFKYFCELRPGLIGWVLINLALLMKEAELRGSPSLAMWLVNGFQLLYVGDALWQEEAVLTTMDITHDGFGFMLAFGDLAWVPFTYSLQAQFLLYHPQPLGLPMASVICLINAFGFYIFRGANSQKNTFRKNPSDPRVADLETIPTATGRQLLVSGWWGMVRHPNYLGDLIMALAWSLPCGEWLGWGHIRVRGRDGVVTAGYPVWVWNGERGCTPVEGVVREPGPDSGCGWGRCRRQPSAASTLSWSLASLRLSADAVSH</sequence>
<evidence type="ECO:0000313" key="17">
    <source>
        <dbReference type="Proteomes" id="UP000515202"/>
    </source>
</evidence>
<organism evidence="17 18">
    <name type="scientific">Pteropus vampyrus</name>
    <name type="common">Large flying fox</name>
    <dbReference type="NCBI Taxonomy" id="132908"/>
    <lineage>
        <taxon>Eukaryota</taxon>
        <taxon>Metazoa</taxon>
        <taxon>Chordata</taxon>
        <taxon>Craniata</taxon>
        <taxon>Vertebrata</taxon>
        <taxon>Euteleostomi</taxon>
        <taxon>Mammalia</taxon>
        <taxon>Eutheria</taxon>
        <taxon>Laurasiatheria</taxon>
        <taxon>Chiroptera</taxon>
        <taxon>Yinpterochiroptera</taxon>
        <taxon>Pteropodoidea</taxon>
        <taxon>Pteropodidae</taxon>
        <taxon>Pteropodinae</taxon>
        <taxon>Pteropus</taxon>
    </lineage>
</organism>
<dbReference type="EC" id="1.3.1.70" evidence="16"/>
<evidence type="ECO:0000256" key="5">
    <source>
        <dbReference type="ARBA" id="ARBA00022548"/>
    </source>
</evidence>
<keyword evidence="9 16" id="KW-1133">Transmembrane helix</keyword>
<evidence type="ECO:0000256" key="16">
    <source>
        <dbReference type="RuleBase" id="RU369120"/>
    </source>
</evidence>
<dbReference type="CTD" id="7108"/>
<comment type="subcellular location">
    <subcellularLocation>
        <location evidence="16">Endoplasmic reticulum membrane</location>
        <topology evidence="16">Multi-pass membrane protein</topology>
    </subcellularLocation>
    <subcellularLocation>
        <location evidence="1">Membrane</location>
        <topology evidence="1">Multi-pass membrane protein</topology>
    </subcellularLocation>
    <subcellularLocation>
        <location evidence="16">Microsome membrane</location>
        <topology evidence="16">Multi-pass membrane protein</topology>
    </subcellularLocation>
</comment>
<comment type="catalytic activity">
    <reaction evidence="16">
        <text>5alpha-cholest-8,14-dien-3beta-ol + NADPH + H(+) = 5alpha-cholest-8-en-3beta-ol + NADP(+)</text>
        <dbReference type="Rhea" id="RHEA:46456"/>
        <dbReference type="ChEBI" id="CHEBI:15378"/>
        <dbReference type="ChEBI" id="CHEBI:16608"/>
        <dbReference type="ChEBI" id="CHEBI:57783"/>
        <dbReference type="ChEBI" id="CHEBI:58349"/>
        <dbReference type="ChEBI" id="CHEBI:86131"/>
    </reaction>
</comment>
<evidence type="ECO:0000256" key="8">
    <source>
        <dbReference type="ARBA" id="ARBA00022955"/>
    </source>
</evidence>
<evidence type="ECO:0000256" key="14">
    <source>
        <dbReference type="ARBA" id="ARBA00023166"/>
    </source>
</evidence>
<evidence type="ECO:0000256" key="7">
    <source>
        <dbReference type="ARBA" id="ARBA00022778"/>
    </source>
</evidence>
<gene>
    <name evidence="18" type="primary">TM7SF2</name>
</gene>
<dbReference type="PANTHER" id="PTHR21257">
    <property type="entry name" value="DELTA(14)-STEROL REDUCTASE"/>
    <property type="match status" value="1"/>
</dbReference>
<name>A0A6P6CW49_PTEVA</name>
<evidence type="ECO:0000256" key="10">
    <source>
        <dbReference type="ARBA" id="ARBA00023002"/>
    </source>
</evidence>
<comment type="catalytic activity">
    <reaction evidence="16">
        <text>4,4-dimethyl-5alpha-cholesta-8,24-dien-3beta-ol + NADP(+) = 4,4-dimethyl-5alpha-cholesta-8,14,24-trien-3beta-ol + NADPH + H(+)</text>
        <dbReference type="Rhea" id="RHEA:18561"/>
        <dbReference type="ChEBI" id="CHEBI:15378"/>
        <dbReference type="ChEBI" id="CHEBI:17813"/>
        <dbReference type="ChEBI" id="CHEBI:18364"/>
        <dbReference type="ChEBI" id="CHEBI:57783"/>
        <dbReference type="ChEBI" id="CHEBI:58349"/>
        <dbReference type="EC" id="1.3.1.70"/>
    </reaction>
</comment>
<comment type="caution">
    <text evidence="16">Lacks conserved residue(s) required for the propagation of feature annotation.</text>
</comment>
<dbReference type="InterPro" id="IPR018083">
    <property type="entry name" value="Sterol_reductase_CS"/>
</dbReference>
<reference evidence="18" key="1">
    <citation type="submission" date="2025-08" db="UniProtKB">
        <authorList>
            <consortium name="RefSeq"/>
        </authorList>
    </citation>
    <scope>IDENTIFICATION</scope>
    <source>
        <tissue evidence="18">Kidney</tissue>
    </source>
</reference>
<keyword evidence="5 16" id="KW-0153">Cholesterol metabolism</keyword>
<dbReference type="GeneID" id="105297878"/>
<keyword evidence="14 16" id="KW-1207">Sterol metabolism</keyword>
<dbReference type="AlphaFoldDB" id="A0A6P6CW49"/>
<dbReference type="GO" id="GO:0006695">
    <property type="term" value="P:cholesterol biosynthetic process"/>
    <property type="evidence" value="ECO:0007669"/>
    <property type="project" value="UniProtKB-UniRule"/>
</dbReference>
<keyword evidence="6 16" id="KW-0812">Transmembrane</keyword>
<keyword evidence="7 16" id="KW-0152">Cholesterol biosynthesis</keyword>
<keyword evidence="17" id="KW-1185">Reference proteome</keyword>
<evidence type="ECO:0000256" key="11">
    <source>
        <dbReference type="ARBA" id="ARBA00023011"/>
    </source>
</evidence>
<dbReference type="GO" id="GO:0005637">
    <property type="term" value="C:nuclear inner membrane"/>
    <property type="evidence" value="ECO:0007669"/>
    <property type="project" value="TreeGrafter"/>
</dbReference>
<evidence type="ECO:0000256" key="12">
    <source>
        <dbReference type="ARBA" id="ARBA00023098"/>
    </source>
</evidence>
<evidence type="ECO:0000313" key="18">
    <source>
        <dbReference type="RefSeq" id="XP_023391528.1"/>
    </source>
</evidence>
<dbReference type="Proteomes" id="UP000515202">
    <property type="component" value="Unplaced"/>
</dbReference>
<dbReference type="PANTHER" id="PTHR21257:SF52">
    <property type="entry name" value="DELTA(14)-STEROL REDUCTASE TM7SF2"/>
    <property type="match status" value="1"/>
</dbReference>
<dbReference type="GO" id="GO:0005789">
    <property type="term" value="C:endoplasmic reticulum membrane"/>
    <property type="evidence" value="ECO:0007669"/>
    <property type="project" value="UniProtKB-SubCell"/>
</dbReference>
<dbReference type="PROSITE" id="PS01017">
    <property type="entry name" value="STEROL_REDUCT_1"/>
    <property type="match status" value="1"/>
</dbReference>
<dbReference type="KEGG" id="pvp:105297878"/>